<dbReference type="PANTHER" id="PTHR11439">
    <property type="entry name" value="GAG-POL-RELATED RETROTRANSPOSON"/>
    <property type="match status" value="1"/>
</dbReference>
<feature type="domain" description="Retrovirus-related Pol polyprotein from transposon TNT 1-94-like beta-barrel" evidence="7">
    <location>
        <begin position="61"/>
        <end position="142"/>
    </location>
</feature>
<dbReference type="InterPro" id="IPR054722">
    <property type="entry name" value="PolX-like_BBD"/>
</dbReference>
<evidence type="ECO:0000256" key="2">
    <source>
        <dbReference type="ARBA" id="ARBA00022473"/>
    </source>
</evidence>
<evidence type="ECO:0000256" key="3">
    <source>
        <dbReference type="ARBA" id="ARBA00022604"/>
    </source>
</evidence>
<dbReference type="InterPro" id="IPR013103">
    <property type="entry name" value="RVT_2"/>
</dbReference>
<dbReference type="Pfam" id="PF02519">
    <property type="entry name" value="Auxin_inducible"/>
    <property type="match status" value="1"/>
</dbReference>
<dbReference type="Pfam" id="PF22936">
    <property type="entry name" value="Pol_BBD"/>
    <property type="match status" value="1"/>
</dbReference>
<evidence type="ECO:0000259" key="6">
    <source>
        <dbReference type="Pfam" id="PF13976"/>
    </source>
</evidence>
<evidence type="ECO:0000259" key="5">
    <source>
        <dbReference type="Pfam" id="PF07727"/>
    </source>
</evidence>
<feature type="domain" description="Reverse transcriptase Ty1/copia-type" evidence="5">
    <location>
        <begin position="273"/>
        <end position="397"/>
    </location>
</feature>
<dbReference type="EMBL" id="VEPZ02001761">
    <property type="protein sequence ID" value="KAE8657373.1"/>
    <property type="molecule type" value="Genomic_DNA"/>
</dbReference>
<accession>A0A6A2WFJ3</accession>
<evidence type="ECO:0000259" key="7">
    <source>
        <dbReference type="Pfam" id="PF22936"/>
    </source>
</evidence>
<reference evidence="8" key="1">
    <citation type="submission" date="2019-09" db="EMBL/GenBank/DDBJ databases">
        <title>Draft genome information of white flower Hibiscus syriacus.</title>
        <authorList>
            <person name="Kim Y.-M."/>
        </authorList>
    </citation>
    <scope>NUCLEOTIDE SEQUENCE [LARGE SCALE GENOMIC DNA]</scope>
    <source>
        <strain evidence="8">YM2019G1</strain>
    </source>
</reference>
<keyword evidence="3" id="KW-0341">Growth regulation</keyword>
<name>A0A6A2WFJ3_HIBSY</name>
<protein>
    <submittedName>
        <fullName evidence="8">Beta vacuolar processing enzyme</fullName>
    </submittedName>
</protein>
<keyword evidence="4" id="KW-0064">Aspartyl protease</keyword>
<dbReference type="CDD" id="cd09272">
    <property type="entry name" value="RNase_HI_RT_Ty1"/>
    <property type="match status" value="1"/>
</dbReference>
<evidence type="ECO:0000256" key="1">
    <source>
        <dbReference type="ARBA" id="ARBA00006974"/>
    </source>
</evidence>
<dbReference type="AlphaFoldDB" id="A0A6A2WFJ3"/>
<dbReference type="Pfam" id="PF07727">
    <property type="entry name" value="RVT_2"/>
    <property type="match status" value="1"/>
</dbReference>
<keyword evidence="4" id="KW-0378">Hydrolase</keyword>
<dbReference type="SUPFAM" id="SSF56672">
    <property type="entry name" value="DNA/RNA polymerases"/>
    <property type="match status" value="1"/>
</dbReference>
<comment type="similarity">
    <text evidence="1">Belongs to the ARG7 family.</text>
</comment>
<keyword evidence="4" id="KW-0645">Protease</keyword>
<keyword evidence="2" id="KW-0217">Developmental protein</keyword>
<dbReference type="Proteomes" id="UP000436088">
    <property type="component" value="Unassembled WGS sequence"/>
</dbReference>
<feature type="domain" description="GAG-pre-integrase" evidence="6">
    <location>
        <begin position="187"/>
        <end position="238"/>
    </location>
</feature>
<gene>
    <name evidence="8" type="ORF">F3Y22_tig00116996pilonHSYRG00592</name>
</gene>
<dbReference type="GO" id="GO:0009733">
    <property type="term" value="P:response to auxin"/>
    <property type="evidence" value="ECO:0007669"/>
    <property type="project" value="InterPro"/>
</dbReference>
<keyword evidence="9" id="KW-1185">Reference proteome</keyword>
<dbReference type="Pfam" id="PF13976">
    <property type="entry name" value="gag_pre-integrs"/>
    <property type="match status" value="1"/>
</dbReference>
<dbReference type="InterPro" id="IPR003676">
    <property type="entry name" value="SAUR_fam"/>
</dbReference>
<evidence type="ECO:0000313" key="8">
    <source>
        <dbReference type="EMBL" id="KAE8657373.1"/>
    </source>
</evidence>
<dbReference type="GO" id="GO:0004190">
    <property type="term" value="F:aspartic-type endopeptidase activity"/>
    <property type="evidence" value="ECO:0007669"/>
    <property type="project" value="UniProtKB-KW"/>
</dbReference>
<comment type="caution">
    <text evidence="8">The sequence shown here is derived from an EMBL/GenBank/DDBJ whole genome shotgun (WGS) entry which is preliminary data.</text>
</comment>
<evidence type="ECO:0000313" key="9">
    <source>
        <dbReference type="Proteomes" id="UP000436088"/>
    </source>
</evidence>
<organism evidence="8 9">
    <name type="scientific">Hibiscus syriacus</name>
    <name type="common">Rose of Sharon</name>
    <dbReference type="NCBI Taxonomy" id="106335"/>
    <lineage>
        <taxon>Eukaryota</taxon>
        <taxon>Viridiplantae</taxon>
        <taxon>Streptophyta</taxon>
        <taxon>Embryophyta</taxon>
        <taxon>Tracheophyta</taxon>
        <taxon>Spermatophyta</taxon>
        <taxon>Magnoliopsida</taxon>
        <taxon>eudicotyledons</taxon>
        <taxon>Gunneridae</taxon>
        <taxon>Pentapetalae</taxon>
        <taxon>rosids</taxon>
        <taxon>malvids</taxon>
        <taxon>Malvales</taxon>
        <taxon>Malvaceae</taxon>
        <taxon>Malvoideae</taxon>
        <taxon>Hibiscus</taxon>
    </lineage>
</organism>
<proteinExistence type="inferred from homology"/>
<sequence>MGYMAKECWTKKKYVESNTATSNSKENSEDDWDDEALFATKEEELTLMVTISERIDYKNDWIVGSGCSNHMTGDKQKLQNLSEYNGGRVVVTADNSRLSITHIRKPIVTPRYNSNQVKLQDVYHVPGMKKNLLYVAQLTSSGHYVLFGPQDVKVYRDLKILETPTMEGRRLESIYVMSAESAYVDRTRKNETSDLWHMRSGHVSYSKLSVMVKRLMLKGLPQLDVRTDTVCMRCQYGKAHQLPYDESKFKVKEPLELVYSDVFGPVKRQSLSELYGLKQEPRAWYGKIAEFLTKSGYSVTPADSSLFVKVNEGKLAIVLVYVDDLIITGDDEPEILQTKENLSVRFQMKELGQLKHLLGIEVDRTHEGIFMCQQKYGKDLLKRFGMLESKLTLMPMEPNVKMCAHEGKDLEDATLYRQLVGSLIYLTLTRPDIFYVVSVMNRYMQNPKKPHLEAVRRILRYVKSTIDYGLLYKKGEDCKLVGYFDADYAGDNDTRRSTTRYVFKLGSGTISWCSKRQPTVSLSTTEAEYRATTMVAQENTWLIQLMNDLHQPVDYAVMLYCDNQSIMKRIRGFQLGRKLVKVCKWIIRPTRRRRNFRISFLGHTTRSHNPLTRICSFATFIRRGIKGLCDSNSDPGYIQLGGKGAKRVGVPKGQLAVYVGESEGNTKRMLVPVIYFNHPLFGELLKEAERVYGFNQSGGITLPCSISEFEKVKMKIADWDHCQRKQHRRYFLAD</sequence>
<evidence type="ECO:0000256" key="4">
    <source>
        <dbReference type="ARBA" id="ARBA00022750"/>
    </source>
</evidence>
<dbReference type="InterPro" id="IPR043502">
    <property type="entry name" value="DNA/RNA_pol_sf"/>
</dbReference>
<dbReference type="PANTHER" id="PTHR11439:SF475">
    <property type="entry name" value="CYSTEINE-RICH RLK (RECEPTOR-LIKE PROTEIN KINASE) 8"/>
    <property type="match status" value="1"/>
</dbReference>
<dbReference type="InterPro" id="IPR025724">
    <property type="entry name" value="GAG-pre-integrase_dom"/>
</dbReference>